<comment type="caution">
    <text evidence="3">The sequence shown here is derived from an EMBL/GenBank/DDBJ whole genome shotgun (WGS) entry which is preliminary data.</text>
</comment>
<feature type="region of interest" description="Disordered" evidence="1">
    <location>
        <begin position="314"/>
        <end position="356"/>
    </location>
</feature>
<dbReference type="PANTHER" id="PTHR46509:SF2">
    <property type="entry name" value="PHOSPHOADENOSINE PHOSPHOSULFATE REDUCTASE"/>
    <property type="match status" value="1"/>
</dbReference>
<evidence type="ECO:0000259" key="2">
    <source>
        <dbReference type="Pfam" id="PF01507"/>
    </source>
</evidence>
<dbReference type="CDD" id="cd23945">
    <property type="entry name" value="PAPS_reductase"/>
    <property type="match status" value="1"/>
</dbReference>
<dbReference type="NCBIfam" id="NF002537">
    <property type="entry name" value="PRK02090.1"/>
    <property type="match status" value="1"/>
</dbReference>
<gene>
    <name evidence="3" type="ORF">WJX75_000636</name>
</gene>
<dbReference type="PANTHER" id="PTHR46509">
    <property type="entry name" value="PHOSPHOADENOSINE PHOSPHOSULFATE REDUCTASE"/>
    <property type="match status" value="1"/>
</dbReference>
<dbReference type="Gene3D" id="3.40.50.620">
    <property type="entry name" value="HUPs"/>
    <property type="match status" value="1"/>
</dbReference>
<dbReference type="EMBL" id="JALJOT010000003">
    <property type="protein sequence ID" value="KAK9916260.1"/>
    <property type="molecule type" value="Genomic_DNA"/>
</dbReference>
<protein>
    <recommendedName>
        <fullName evidence="2">Phosphoadenosine phosphosulphate reductase domain-containing protein</fullName>
    </recommendedName>
</protein>
<keyword evidence="4" id="KW-1185">Reference proteome</keyword>
<feature type="compositionally biased region" description="Low complexity" evidence="1">
    <location>
        <begin position="319"/>
        <end position="349"/>
    </location>
</feature>
<accession>A0ABR2YWY8</accession>
<evidence type="ECO:0000313" key="4">
    <source>
        <dbReference type="Proteomes" id="UP001491310"/>
    </source>
</evidence>
<dbReference type="InterPro" id="IPR014729">
    <property type="entry name" value="Rossmann-like_a/b/a_fold"/>
</dbReference>
<reference evidence="3 4" key="1">
    <citation type="journal article" date="2024" name="Nat. Commun.">
        <title>Phylogenomics reveals the evolutionary origins of lichenization in chlorophyte algae.</title>
        <authorList>
            <person name="Puginier C."/>
            <person name="Libourel C."/>
            <person name="Otte J."/>
            <person name="Skaloud P."/>
            <person name="Haon M."/>
            <person name="Grisel S."/>
            <person name="Petersen M."/>
            <person name="Berrin J.G."/>
            <person name="Delaux P.M."/>
            <person name="Dal Grande F."/>
            <person name="Keller J."/>
        </authorList>
    </citation>
    <scope>NUCLEOTIDE SEQUENCE [LARGE SCALE GENOMIC DNA]</scope>
    <source>
        <strain evidence="3 4">SAG 216-7</strain>
    </source>
</reference>
<name>A0ABR2YWY8_9CHLO</name>
<dbReference type="Proteomes" id="UP001491310">
    <property type="component" value="Unassembled WGS sequence"/>
</dbReference>
<dbReference type="SUPFAM" id="SSF52402">
    <property type="entry name" value="Adenine nucleotide alpha hydrolases-like"/>
    <property type="match status" value="1"/>
</dbReference>
<dbReference type="InterPro" id="IPR002500">
    <property type="entry name" value="PAPS_reduct_dom"/>
</dbReference>
<organism evidence="3 4">
    <name type="scientific">Coccomyxa subellipsoidea</name>
    <dbReference type="NCBI Taxonomy" id="248742"/>
    <lineage>
        <taxon>Eukaryota</taxon>
        <taxon>Viridiplantae</taxon>
        <taxon>Chlorophyta</taxon>
        <taxon>core chlorophytes</taxon>
        <taxon>Trebouxiophyceae</taxon>
        <taxon>Trebouxiophyceae incertae sedis</taxon>
        <taxon>Coccomyxaceae</taxon>
        <taxon>Coccomyxa</taxon>
    </lineage>
</organism>
<dbReference type="Pfam" id="PF01507">
    <property type="entry name" value="PAPS_reduct"/>
    <property type="match status" value="1"/>
</dbReference>
<feature type="domain" description="Phosphoadenosine phosphosulphate reductase" evidence="2">
    <location>
        <begin position="112"/>
        <end position="277"/>
    </location>
</feature>
<sequence>MQVLLQPRVELLRFHASKCSHSAACSTANASVICLPTRRLSHGHSPQHRLPATRHIARAAAAAPATVNIDSWVEDSRRSREQWLEESALGTLKTAVEAFERPAFPCALIAGDVVILNLLHRLGYLESGRVPIIFIDTFHLFPETHALMHRLEEKYGFKARVFQAAGFTNVAEFKKVHGSDLFIRDIEEYDRICKVEPFQRSLSDLNVDVMINGRRRDHGFERAQLEVFEEGSPVKANPLAWWEFKDCMQYLQRKGLERHPLHDQGYPSIGDVQSTVPVPVEKWYEYAGERSGRFQGLQNPDGSIKTECGIHVADDVKEPPTNSPNGTPTTPPSTTAAPSRQSNSSPDSPSTDHDPSARLFNEWMRAKTAVLPGRHWTSIDGCYESYTTRVTGVHSAVALPRREFTKALYRALTTDMTTGRVKIYKRPVKIYKRPSMPIALGGFFVDGVTVEPDALVDEWFHAKTAFDPLGEAVPLAEFHRERLADAEKAAKVRYTGKRYIVTGLVVV</sequence>
<evidence type="ECO:0000256" key="1">
    <source>
        <dbReference type="SAM" id="MobiDB-lite"/>
    </source>
</evidence>
<evidence type="ECO:0000313" key="3">
    <source>
        <dbReference type="EMBL" id="KAK9916260.1"/>
    </source>
</evidence>
<proteinExistence type="predicted"/>